<evidence type="ECO:0000256" key="3">
    <source>
        <dbReference type="SAM" id="MobiDB-lite"/>
    </source>
</evidence>
<evidence type="ECO:0000259" key="4">
    <source>
        <dbReference type="PROSITE" id="PS01180"/>
    </source>
</evidence>
<dbReference type="PROSITE" id="PS01180">
    <property type="entry name" value="CUB"/>
    <property type="match status" value="1"/>
</dbReference>
<name>A0A7R9CRR8_TIMCR</name>
<feature type="region of interest" description="Disordered" evidence="3">
    <location>
        <begin position="79"/>
        <end position="98"/>
    </location>
</feature>
<dbReference type="Gene3D" id="2.60.120.290">
    <property type="entry name" value="Spermadhesin, CUB domain"/>
    <property type="match status" value="1"/>
</dbReference>
<feature type="domain" description="CUB" evidence="4">
    <location>
        <begin position="24"/>
        <end position="98"/>
    </location>
</feature>
<organism evidence="5">
    <name type="scientific">Timema cristinae</name>
    <name type="common">Walking stick</name>
    <dbReference type="NCBI Taxonomy" id="61476"/>
    <lineage>
        <taxon>Eukaryota</taxon>
        <taxon>Metazoa</taxon>
        <taxon>Ecdysozoa</taxon>
        <taxon>Arthropoda</taxon>
        <taxon>Hexapoda</taxon>
        <taxon>Insecta</taxon>
        <taxon>Pterygota</taxon>
        <taxon>Neoptera</taxon>
        <taxon>Polyneoptera</taxon>
        <taxon>Phasmatodea</taxon>
        <taxon>Timematodea</taxon>
        <taxon>Timematoidea</taxon>
        <taxon>Timematidae</taxon>
        <taxon>Timema</taxon>
    </lineage>
</organism>
<evidence type="ECO:0000313" key="5">
    <source>
        <dbReference type="EMBL" id="CAD7401347.1"/>
    </source>
</evidence>
<proteinExistence type="predicted"/>
<protein>
    <recommendedName>
        <fullName evidence="4">CUB domain-containing protein</fullName>
    </recommendedName>
</protein>
<dbReference type="EMBL" id="OC318292">
    <property type="protein sequence ID" value="CAD7401347.1"/>
    <property type="molecule type" value="Genomic_DNA"/>
</dbReference>
<dbReference type="Pfam" id="PF00431">
    <property type="entry name" value="CUB"/>
    <property type="match status" value="1"/>
</dbReference>
<accession>A0A7R9CRR8</accession>
<dbReference type="AlphaFoldDB" id="A0A7R9CRR8"/>
<reference evidence="5" key="1">
    <citation type="submission" date="2020-11" db="EMBL/GenBank/DDBJ databases">
        <authorList>
            <person name="Tran Van P."/>
        </authorList>
    </citation>
    <scope>NUCLEOTIDE SEQUENCE</scope>
</reference>
<keyword evidence="1" id="KW-1015">Disulfide bond</keyword>
<sequence>MQVVAMGSKSYAANLNAADWFQDCNRTIVLSPEQPRVSVMSPDFPRRYPDNAVCDTRILALSHYQLIIEFEELLLENEPSCRNPGASLAGRQDKSGQE</sequence>
<gene>
    <name evidence="5" type="ORF">TCEB3V08_LOCUS5962</name>
</gene>
<dbReference type="SUPFAM" id="SSF49854">
    <property type="entry name" value="Spermadhesin, CUB domain"/>
    <property type="match status" value="1"/>
</dbReference>
<comment type="caution">
    <text evidence="2">Lacks conserved residue(s) required for the propagation of feature annotation.</text>
</comment>
<dbReference type="InterPro" id="IPR000859">
    <property type="entry name" value="CUB_dom"/>
</dbReference>
<evidence type="ECO:0000256" key="2">
    <source>
        <dbReference type="PROSITE-ProRule" id="PRU00059"/>
    </source>
</evidence>
<dbReference type="InterPro" id="IPR035914">
    <property type="entry name" value="Sperma_CUB_dom_sf"/>
</dbReference>
<evidence type="ECO:0000256" key="1">
    <source>
        <dbReference type="ARBA" id="ARBA00023157"/>
    </source>
</evidence>